<dbReference type="Proteomes" id="UP001651690">
    <property type="component" value="Unassembled WGS sequence"/>
</dbReference>
<dbReference type="GO" id="GO:0016757">
    <property type="term" value="F:glycosyltransferase activity"/>
    <property type="evidence" value="ECO:0007669"/>
    <property type="project" value="UniProtKB-KW"/>
</dbReference>
<dbReference type="RefSeq" id="WP_255059800.1">
    <property type="nucleotide sequence ID" value="NZ_JANDBD010000004.1"/>
</dbReference>
<evidence type="ECO:0000256" key="6">
    <source>
        <dbReference type="ARBA" id="ARBA00022989"/>
    </source>
</evidence>
<feature type="transmembrane region" description="Helical" evidence="8">
    <location>
        <begin position="291"/>
        <end position="310"/>
    </location>
</feature>
<organism evidence="10 11">
    <name type="scientific">Mycolicibacterium arenosum</name>
    <dbReference type="NCBI Taxonomy" id="2952157"/>
    <lineage>
        <taxon>Bacteria</taxon>
        <taxon>Bacillati</taxon>
        <taxon>Actinomycetota</taxon>
        <taxon>Actinomycetes</taxon>
        <taxon>Mycobacteriales</taxon>
        <taxon>Mycobacteriaceae</taxon>
        <taxon>Mycolicibacterium</taxon>
    </lineage>
</organism>
<evidence type="ECO:0000256" key="2">
    <source>
        <dbReference type="ARBA" id="ARBA00022475"/>
    </source>
</evidence>
<evidence type="ECO:0000256" key="7">
    <source>
        <dbReference type="ARBA" id="ARBA00023136"/>
    </source>
</evidence>
<dbReference type="PANTHER" id="PTHR33908:SF3">
    <property type="entry name" value="UNDECAPRENYL PHOSPHATE-ALPHA-4-AMINO-4-DEOXY-L-ARABINOSE ARABINOSYL TRANSFERASE"/>
    <property type="match status" value="1"/>
</dbReference>
<dbReference type="Pfam" id="PF13231">
    <property type="entry name" value="PMT_2"/>
    <property type="match status" value="1"/>
</dbReference>
<protein>
    <submittedName>
        <fullName evidence="10">Glycosyltransferase family 39 protein</fullName>
        <ecNumber evidence="10">2.4.-.-</ecNumber>
    </submittedName>
</protein>
<dbReference type="EC" id="2.4.-.-" evidence="10"/>
<dbReference type="PANTHER" id="PTHR33908">
    <property type="entry name" value="MANNOSYLTRANSFERASE YKCB-RELATED"/>
    <property type="match status" value="1"/>
</dbReference>
<accession>A0ABT1M0A3</accession>
<evidence type="ECO:0000256" key="1">
    <source>
        <dbReference type="ARBA" id="ARBA00004651"/>
    </source>
</evidence>
<evidence type="ECO:0000313" key="11">
    <source>
        <dbReference type="Proteomes" id="UP001651690"/>
    </source>
</evidence>
<sequence length="514" mass="55933">MQPSLRAGETAPARRNRVNAPGRWDALAVAVFATVLSSAGAARPSFWFDEAATISAATRSVPELWRMLGNIDVVHGLYYLLMHAWLSVVPATEFWVRVPSCFAVGVAAAGVVVLARQHTSRTVAVTAGVAFAILPRTTWAAIEARPYALATAGAVWSTVLLVTALRRDRRDWWIGYAAALVAVTVLNLFTALIVLPHAVLVLLTAPTRATARRWAIAVAAAASVLAPYALFSRSQIGQVRWISPLTPDKLREIAYEQYFDHSLPFALGVAAILIATLVLRRFALLDKDTRVLAGTAVVWVVLPTTVLVLYSAVAEPVYYPRYLCYTAPAAALLIAIGVVALVRTREKVTAVLAALAVAATPNFVFAQRGQYGKEGMDYSRIADLLTAEAAAGDCIVFDNTIRWRPGLVRPITAARPAAFETLVDPGRGMRATDRNTLWDAPVAIWAVTDAVRRCTVIWTVTDRDPTLSSYDAGLDIDPGPRMREAPAYRVEESLGFQIAERWQFNIAQVTRSTR</sequence>
<dbReference type="InterPro" id="IPR038731">
    <property type="entry name" value="RgtA/B/C-like"/>
</dbReference>
<evidence type="ECO:0000256" key="4">
    <source>
        <dbReference type="ARBA" id="ARBA00022679"/>
    </source>
</evidence>
<keyword evidence="7 8" id="KW-0472">Membrane</keyword>
<feature type="domain" description="Glycosyltransferase RgtA/B/C/D-like" evidence="9">
    <location>
        <begin position="81"/>
        <end position="225"/>
    </location>
</feature>
<keyword evidence="5 8" id="KW-0812">Transmembrane</keyword>
<name>A0ABT1M0A3_9MYCO</name>
<keyword evidence="3 10" id="KW-0328">Glycosyltransferase</keyword>
<dbReference type="EMBL" id="JANDBD010000004">
    <property type="protein sequence ID" value="MCP9272583.1"/>
    <property type="molecule type" value="Genomic_DNA"/>
</dbReference>
<comment type="caution">
    <text evidence="10">The sequence shown here is derived from an EMBL/GenBank/DDBJ whole genome shotgun (WGS) entry which is preliminary data.</text>
</comment>
<feature type="transmembrane region" description="Helical" evidence="8">
    <location>
        <begin position="122"/>
        <end position="141"/>
    </location>
</feature>
<feature type="transmembrane region" description="Helical" evidence="8">
    <location>
        <begin position="94"/>
        <end position="115"/>
    </location>
</feature>
<gene>
    <name evidence="10" type="ORF">NM203_10350</name>
</gene>
<feature type="transmembrane region" description="Helical" evidence="8">
    <location>
        <begin position="147"/>
        <end position="165"/>
    </location>
</feature>
<feature type="transmembrane region" description="Helical" evidence="8">
    <location>
        <begin position="172"/>
        <end position="194"/>
    </location>
</feature>
<evidence type="ECO:0000313" key="10">
    <source>
        <dbReference type="EMBL" id="MCP9272583.1"/>
    </source>
</evidence>
<feature type="transmembrane region" description="Helical" evidence="8">
    <location>
        <begin position="26"/>
        <end position="46"/>
    </location>
</feature>
<evidence type="ECO:0000256" key="5">
    <source>
        <dbReference type="ARBA" id="ARBA00022692"/>
    </source>
</evidence>
<proteinExistence type="predicted"/>
<dbReference type="InterPro" id="IPR050297">
    <property type="entry name" value="LipidA_mod_glycosyltrf_83"/>
</dbReference>
<evidence type="ECO:0000256" key="8">
    <source>
        <dbReference type="SAM" id="Phobius"/>
    </source>
</evidence>
<keyword evidence="11" id="KW-1185">Reference proteome</keyword>
<reference evidence="10 11" key="1">
    <citation type="submission" date="2022-06" db="EMBL/GenBank/DDBJ databases">
        <title>Mycolicibacterium sp. CAU 1645 isolated from seawater.</title>
        <authorList>
            <person name="Kim W."/>
        </authorList>
    </citation>
    <scope>NUCLEOTIDE SEQUENCE [LARGE SCALE GENOMIC DNA]</scope>
    <source>
        <strain evidence="10 11">CAU 1645</strain>
    </source>
</reference>
<keyword evidence="2" id="KW-1003">Cell membrane</keyword>
<feature type="transmembrane region" description="Helical" evidence="8">
    <location>
        <begin position="258"/>
        <end position="279"/>
    </location>
</feature>
<feature type="transmembrane region" description="Helical" evidence="8">
    <location>
        <begin position="322"/>
        <end position="342"/>
    </location>
</feature>
<evidence type="ECO:0000256" key="3">
    <source>
        <dbReference type="ARBA" id="ARBA00022676"/>
    </source>
</evidence>
<feature type="transmembrane region" description="Helical" evidence="8">
    <location>
        <begin position="348"/>
        <end position="366"/>
    </location>
</feature>
<keyword evidence="4 10" id="KW-0808">Transferase</keyword>
<comment type="subcellular location">
    <subcellularLocation>
        <location evidence="1">Cell membrane</location>
        <topology evidence="1">Multi-pass membrane protein</topology>
    </subcellularLocation>
</comment>
<keyword evidence="6 8" id="KW-1133">Transmembrane helix</keyword>
<evidence type="ECO:0000259" key="9">
    <source>
        <dbReference type="Pfam" id="PF13231"/>
    </source>
</evidence>